<keyword evidence="8" id="KW-0812">Transmembrane</keyword>
<feature type="transmembrane region" description="Helical" evidence="8">
    <location>
        <begin position="126"/>
        <end position="148"/>
    </location>
</feature>
<gene>
    <name evidence="10" type="ORF">DU504_06085</name>
</gene>
<dbReference type="PRINTS" id="PR00344">
    <property type="entry name" value="BCTRLSENSOR"/>
</dbReference>
<dbReference type="Gene3D" id="3.30.565.10">
    <property type="entry name" value="Histidine kinase-like ATPase, C-terminal domain"/>
    <property type="match status" value="1"/>
</dbReference>
<name>A0A368NA52_9EURY</name>
<sequence length="464" mass="51073">MNNRQLTTPIPIIRSGLPPRLGASIPSASVGESSSIDRPLSDHGKLLGCRLSAEKPPREQYIALIRAFIIVYRMRLDTMSVAAKWLRRDPGRVGMWVLWTVFTSAYVVFFYLYNDAREIADAELDGYLEVILLGIPLMITFAATVWMSESDVDRSLHYRVVVWTVGISVLFLVAVMTALFVLDPQYDRGEHLLMLLMSAGFGASMGAVTGIVEARSVHYGRARERARVEARRRRREQRRLEYLNQYLRHEVLNEVNKINGYADLVATRLDDDTAREWVEVIERSSADVGTFIASIRSIMNGDTESLHVRPTDVTAVAEATADRVRTTGDGTDVVVDAPGPVYAAAGDLLDRVFVNLVENAVEHCADPSVRITVRTEGEAVTVGVRDDGPGIPDDARGTLFDPPEAGDHGYGLFLSRHLVELYGGRLELDGTGPDGTTFSMRLDAAEAPDGPNPETAEGRMPAAT</sequence>
<evidence type="ECO:0000256" key="1">
    <source>
        <dbReference type="ARBA" id="ARBA00000085"/>
    </source>
</evidence>
<dbReference type="SUPFAM" id="SSF55874">
    <property type="entry name" value="ATPase domain of HSP90 chaperone/DNA topoisomerase II/histidine kinase"/>
    <property type="match status" value="1"/>
</dbReference>
<keyword evidence="8" id="KW-0472">Membrane</keyword>
<comment type="caution">
    <text evidence="10">The sequence shown here is derived from an EMBL/GenBank/DDBJ whole genome shotgun (WGS) entry which is preliminary data.</text>
</comment>
<evidence type="ECO:0000256" key="8">
    <source>
        <dbReference type="SAM" id="Phobius"/>
    </source>
</evidence>
<keyword evidence="5" id="KW-0418">Kinase</keyword>
<evidence type="ECO:0000256" key="5">
    <source>
        <dbReference type="ARBA" id="ARBA00022777"/>
    </source>
</evidence>
<evidence type="ECO:0000256" key="6">
    <source>
        <dbReference type="ARBA" id="ARBA00022840"/>
    </source>
</evidence>
<dbReference type="CDD" id="cd00075">
    <property type="entry name" value="HATPase"/>
    <property type="match status" value="1"/>
</dbReference>
<keyword evidence="8" id="KW-1133">Transmembrane helix</keyword>
<dbReference type="GO" id="GO:0004673">
    <property type="term" value="F:protein histidine kinase activity"/>
    <property type="evidence" value="ECO:0007669"/>
    <property type="project" value="UniProtKB-EC"/>
</dbReference>
<keyword evidence="11" id="KW-1185">Reference proteome</keyword>
<dbReference type="InterPro" id="IPR050980">
    <property type="entry name" value="2C_sensor_his_kinase"/>
</dbReference>
<feature type="region of interest" description="Disordered" evidence="7">
    <location>
        <begin position="443"/>
        <end position="464"/>
    </location>
</feature>
<evidence type="ECO:0000256" key="4">
    <source>
        <dbReference type="ARBA" id="ARBA00022741"/>
    </source>
</evidence>
<dbReference type="Proteomes" id="UP000252189">
    <property type="component" value="Unassembled WGS sequence"/>
</dbReference>
<dbReference type="PROSITE" id="PS50109">
    <property type="entry name" value="HIS_KIN"/>
    <property type="match status" value="1"/>
</dbReference>
<dbReference type="SMART" id="SM00387">
    <property type="entry name" value="HATPase_c"/>
    <property type="match status" value="1"/>
</dbReference>
<accession>A0A368NA52</accession>
<dbReference type="GO" id="GO:0005524">
    <property type="term" value="F:ATP binding"/>
    <property type="evidence" value="ECO:0007669"/>
    <property type="project" value="UniProtKB-KW"/>
</dbReference>
<keyword evidence="6" id="KW-0067">ATP-binding</keyword>
<evidence type="ECO:0000313" key="11">
    <source>
        <dbReference type="Proteomes" id="UP000252189"/>
    </source>
</evidence>
<dbReference type="PANTHER" id="PTHR44936">
    <property type="entry name" value="SENSOR PROTEIN CREC"/>
    <property type="match status" value="1"/>
</dbReference>
<reference evidence="10 11" key="1">
    <citation type="submission" date="2018-07" db="EMBL/GenBank/DDBJ databases">
        <title>Genome sequences of Haloplanus salinus JCM 18368T.</title>
        <authorList>
            <person name="Kim Y.B."/>
            <person name="Roh S.W."/>
        </authorList>
    </citation>
    <scope>NUCLEOTIDE SEQUENCE [LARGE SCALE GENOMIC DNA]</scope>
    <source>
        <strain evidence="10 11">JCM 18368</strain>
    </source>
</reference>
<keyword evidence="4" id="KW-0547">Nucleotide-binding</keyword>
<dbReference type="EC" id="2.7.13.3" evidence="2"/>
<protein>
    <recommendedName>
        <fullName evidence="2">histidine kinase</fullName>
        <ecNumber evidence="2">2.7.13.3</ecNumber>
    </recommendedName>
</protein>
<dbReference type="InterPro" id="IPR005467">
    <property type="entry name" value="His_kinase_dom"/>
</dbReference>
<dbReference type="InterPro" id="IPR003594">
    <property type="entry name" value="HATPase_dom"/>
</dbReference>
<feature type="transmembrane region" description="Helical" evidence="8">
    <location>
        <begin position="93"/>
        <end position="114"/>
    </location>
</feature>
<dbReference type="Pfam" id="PF02518">
    <property type="entry name" value="HATPase_c"/>
    <property type="match status" value="1"/>
</dbReference>
<dbReference type="AlphaFoldDB" id="A0A368NA52"/>
<dbReference type="InterPro" id="IPR036890">
    <property type="entry name" value="HATPase_C_sf"/>
</dbReference>
<organism evidence="10 11">
    <name type="scientific">Haloplanus salinus</name>
    <dbReference type="NCBI Taxonomy" id="1126245"/>
    <lineage>
        <taxon>Archaea</taxon>
        <taxon>Methanobacteriati</taxon>
        <taxon>Methanobacteriota</taxon>
        <taxon>Stenosarchaea group</taxon>
        <taxon>Halobacteria</taxon>
        <taxon>Halobacteriales</taxon>
        <taxon>Haloferacaceae</taxon>
        <taxon>Haloplanus</taxon>
    </lineage>
</organism>
<dbReference type="PANTHER" id="PTHR44936:SF10">
    <property type="entry name" value="SENSOR PROTEIN RSTB"/>
    <property type="match status" value="1"/>
</dbReference>
<comment type="catalytic activity">
    <reaction evidence="1">
        <text>ATP + protein L-histidine = ADP + protein N-phospho-L-histidine.</text>
        <dbReference type="EC" id="2.7.13.3"/>
    </reaction>
</comment>
<evidence type="ECO:0000313" key="10">
    <source>
        <dbReference type="EMBL" id="RCU46913.1"/>
    </source>
</evidence>
<evidence type="ECO:0000256" key="3">
    <source>
        <dbReference type="ARBA" id="ARBA00022679"/>
    </source>
</evidence>
<feature type="domain" description="Histidine kinase" evidence="9">
    <location>
        <begin position="246"/>
        <end position="446"/>
    </location>
</feature>
<evidence type="ECO:0000256" key="2">
    <source>
        <dbReference type="ARBA" id="ARBA00012438"/>
    </source>
</evidence>
<dbReference type="InterPro" id="IPR004358">
    <property type="entry name" value="Sig_transdc_His_kin-like_C"/>
</dbReference>
<proteinExistence type="predicted"/>
<feature type="transmembrane region" description="Helical" evidence="8">
    <location>
        <begin position="192"/>
        <end position="212"/>
    </location>
</feature>
<dbReference type="EMBL" id="QPHM01000001">
    <property type="protein sequence ID" value="RCU46913.1"/>
    <property type="molecule type" value="Genomic_DNA"/>
</dbReference>
<keyword evidence="3" id="KW-0808">Transferase</keyword>
<evidence type="ECO:0000256" key="7">
    <source>
        <dbReference type="SAM" id="MobiDB-lite"/>
    </source>
</evidence>
<feature type="transmembrane region" description="Helical" evidence="8">
    <location>
        <begin position="160"/>
        <end position="180"/>
    </location>
</feature>
<evidence type="ECO:0000259" key="9">
    <source>
        <dbReference type="PROSITE" id="PS50109"/>
    </source>
</evidence>